<feature type="region of interest" description="Disordered" evidence="2">
    <location>
        <begin position="128"/>
        <end position="152"/>
    </location>
</feature>
<dbReference type="EMBL" id="RJVU01061862">
    <property type="protein sequence ID" value="ROJ30616.1"/>
    <property type="molecule type" value="Genomic_DNA"/>
</dbReference>
<dbReference type="InterPro" id="IPR013783">
    <property type="entry name" value="Ig-like_fold"/>
</dbReference>
<dbReference type="GO" id="GO:0030183">
    <property type="term" value="P:B cell differentiation"/>
    <property type="evidence" value="ECO:0007669"/>
    <property type="project" value="TreeGrafter"/>
</dbReference>
<dbReference type="OrthoDB" id="10012075at2759"/>
<evidence type="ECO:0000313" key="7">
    <source>
        <dbReference type="Proteomes" id="UP000281406"/>
    </source>
</evidence>
<protein>
    <recommendedName>
        <fullName evidence="5">Ig-like domain-containing protein</fullName>
    </recommendedName>
</protein>
<feature type="region of interest" description="Disordered" evidence="2">
    <location>
        <begin position="189"/>
        <end position="218"/>
    </location>
</feature>
<dbReference type="Gene3D" id="2.60.40.10">
    <property type="entry name" value="Immunoglobulins"/>
    <property type="match status" value="1"/>
</dbReference>
<dbReference type="InterPro" id="IPR036179">
    <property type="entry name" value="Ig-like_dom_sf"/>
</dbReference>
<dbReference type="InterPro" id="IPR003599">
    <property type="entry name" value="Ig_sub"/>
</dbReference>
<evidence type="ECO:0000313" key="6">
    <source>
        <dbReference type="EMBL" id="ROJ30616.1"/>
    </source>
</evidence>
<evidence type="ECO:0000256" key="3">
    <source>
        <dbReference type="SAM" id="Phobius"/>
    </source>
</evidence>
<evidence type="ECO:0000256" key="2">
    <source>
        <dbReference type="SAM" id="MobiDB-lite"/>
    </source>
</evidence>
<dbReference type="SUPFAM" id="SSF48726">
    <property type="entry name" value="Immunoglobulin"/>
    <property type="match status" value="1"/>
</dbReference>
<comment type="caution">
    <text evidence="6">The sequence shown here is derived from an EMBL/GenBank/DDBJ whole genome shotgun (WGS) entry which is preliminary data.</text>
</comment>
<keyword evidence="1" id="KW-0393">Immunoglobulin domain</keyword>
<feature type="signal peptide" evidence="4">
    <location>
        <begin position="1"/>
        <end position="23"/>
    </location>
</feature>
<feature type="domain" description="Ig-like" evidence="5">
    <location>
        <begin position="25"/>
        <end position="123"/>
    </location>
</feature>
<dbReference type="AlphaFoldDB" id="A0A3N0XSU7"/>
<reference evidence="6 7" key="1">
    <citation type="submission" date="2018-10" db="EMBL/GenBank/DDBJ databases">
        <title>Genome assembly for a Yunnan-Guizhou Plateau 3E fish, Anabarilius grahami (Regan), and its evolutionary and genetic applications.</title>
        <authorList>
            <person name="Jiang W."/>
        </authorList>
    </citation>
    <scope>NUCLEOTIDE SEQUENCE [LARGE SCALE GENOMIC DNA]</scope>
    <source>
        <strain evidence="6">AG-KIZ</strain>
        <tissue evidence="6">Muscle</tissue>
    </source>
</reference>
<dbReference type="SMART" id="SM00409">
    <property type="entry name" value="IG"/>
    <property type="match status" value="1"/>
</dbReference>
<dbReference type="Pfam" id="PF13927">
    <property type="entry name" value="Ig_3"/>
    <property type="match status" value="1"/>
</dbReference>
<feature type="compositionally biased region" description="Polar residues" evidence="2">
    <location>
        <begin position="130"/>
        <end position="140"/>
    </location>
</feature>
<accession>A0A3N0XSU7</accession>
<keyword evidence="7" id="KW-1185">Reference proteome</keyword>
<feature type="chain" id="PRO_5018215130" description="Ig-like domain-containing protein" evidence="4">
    <location>
        <begin position="24"/>
        <end position="242"/>
    </location>
</feature>
<keyword evidence="3" id="KW-0472">Membrane</keyword>
<evidence type="ECO:0000256" key="4">
    <source>
        <dbReference type="SAM" id="SignalP"/>
    </source>
</evidence>
<sequence>MKCSSRLLCGLLMSYLCFRVTGSIENLTVNQSPSNITVNEGDSAQITCCWNETGYRAKVAWFINDTKLSGVNKQRQEHQTQNCSTLHFTNILKNYTGHYVCEVTQDIPVLVQRKGNGTALSVSVRHLEKTTTVSSSPQKTQTDHKSTAPPSSPSNFTLHLSLAAAIGLVTLCLALSVCKMRNSCKKTERVVIHQTPHSEGEEHEHMEEEDGSTGSSRGSLQWYQVPVYWSYFDLQRGEEEDK</sequence>
<dbReference type="GO" id="GO:0050853">
    <property type="term" value="P:B cell receptor signaling pathway"/>
    <property type="evidence" value="ECO:0007669"/>
    <property type="project" value="TreeGrafter"/>
</dbReference>
<dbReference type="GO" id="GO:0009897">
    <property type="term" value="C:external side of plasma membrane"/>
    <property type="evidence" value="ECO:0007669"/>
    <property type="project" value="TreeGrafter"/>
</dbReference>
<feature type="compositionally biased region" description="Basic and acidic residues" evidence="2">
    <location>
        <begin position="189"/>
        <end position="206"/>
    </location>
</feature>
<evidence type="ECO:0000259" key="5">
    <source>
        <dbReference type="PROSITE" id="PS50835"/>
    </source>
</evidence>
<keyword evidence="3" id="KW-0812">Transmembrane</keyword>
<evidence type="ECO:0000256" key="1">
    <source>
        <dbReference type="ARBA" id="ARBA00023319"/>
    </source>
</evidence>
<proteinExistence type="predicted"/>
<keyword evidence="3" id="KW-1133">Transmembrane helix</keyword>
<dbReference type="PROSITE" id="PS50835">
    <property type="entry name" value="IG_LIKE"/>
    <property type="match status" value="1"/>
</dbReference>
<dbReference type="GO" id="GO:0019815">
    <property type="term" value="C:B cell receptor complex"/>
    <property type="evidence" value="ECO:0007669"/>
    <property type="project" value="TreeGrafter"/>
</dbReference>
<keyword evidence="4" id="KW-0732">Signal</keyword>
<name>A0A3N0XSU7_ANAGA</name>
<dbReference type="Proteomes" id="UP000281406">
    <property type="component" value="Unassembled WGS sequence"/>
</dbReference>
<dbReference type="InterPro" id="IPR007110">
    <property type="entry name" value="Ig-like_dom"/>
</dbReference>
<gene>
    <name evidence="6" type="ORF">DPX16_3864</name>
</gene>
<feature type="transmembrane region" description="Helical" evidence="3">
    <location>
        <begin position="156"/>
        <end position="178"/>
    </location>
</feature>
<dbReference type="PANTHER" id="PTHR14334">
    <property type="entry name" value="B-CELL ANTIGEN RECEPTOR COMPLEX-ASSOCIATED PROTEIN"/>
    <property type="match status" value="1"/>
</dbReference>
<organism evidence="6 7">
    <name type="scientific">Anabarilius grahami</name>
    <name type="common">Kanglang fish</name>
    <name type="synonym">Barilius grahami</name>
    <dbReference type="NCBI Taxonomy" id="495550"/>
    <lineage>
        <taxon>Eukaryota</taxon>
        <taxon>Metazoa</taxon>
        <taxon>Chordata</taxon>
        <taxon>Craniata</taxon>
        <taxon>Vertebrata</taxon>
        <taxon>Euteleostomi</taxon>
        <taxon>Actinopterygii</taxon>
        <taxon>Neopterygii</taxon>
        <taxon>Teleostei</taxon>
        <taxon>Ostariophysi</taxon>
        <taxon>Cypriniformes</taxon>
        <taxon>Xenocyprididae</taxon>
        <taxon>Xenocypridinae</taxon>
        <taxon>Xenocypridinae incertae sedis</taxon>
        <taxon>Anabarilius</taxon>
    </lineage>
</organism>